<gene>
    <name evidence="1" type="ORF">CWATWH0003_2940</name>
</gene>
<dbReference type="InterPro" id="IPR036869">
    <property type="entry name" value="J_dom_sf"/>
</dbReference>
<comment type="caution">
    <text evidence="1">The sequence shown here is derived from an EMBL/GenBank/DDBJ whole genome shotgun (WGS) entry which is preliminary data.</text>
</comment>
<protein>
    <recommendedName>
        <fullName evidence="3">J domain-containing protein</fullName>
    </recommendedName>
</protein>
<sequence length="209" mass="24333">MFTQEKIIEIASLPESAFRYKCHVEALITLYQWVREQWTKKAVTEHKNKYNLDCRSTEGKLKFALFAAKEMSQDCLPGTVSEVIPEPVNNQNKETQTSKILCQAIAFLKPVPKTNGLEKSPTYQVMGEPIYWDELVRNYKQLVVKWHPDNNPSVEAVGRIQLITQIYQELKTNWMTKYSPLIPLSRIGEENLQRAMSQKLPWNPKSFWV</sequence>
<name>G5J635_CROWT</name>
<dbReference type="Proteomes" id="UP000003477">
    <property type="component" value="Unassembled WGS sequence"/>
</dbReference>
<dbReference type="InterPro" id="IPR001623">
    <property type="entry name" value="DnaJ_domain"/>
</dbReference>
<evidence type="ECO:0000313" key="1">
    <source>
        <dbReference type="EMBL" id="EHJ12352.1"/>
    </source>
</evidence>
<proteinExistence type="predicted"/>
<evidence type="ECO:0008006" key="3">
    <source>
        <dbReference type="Google" id="ProtNLM"/>
    </source>
</evidence>
<dbReference type="RefSeq" id="WP_007311066.1">
    <property type="nucleotide sequence ID" value="NZ_AESD01000438.1"/>
</dbReference>
<dbReference type="AlphaFoldDB" id="G5J635"/>
<evidence type="ECO:0000313" key="2">
    <source>
        <dbReference type="Proteomes" id="UP000003477"/>
    </source>
</evidence>
<organism evidence="1 2">
    <name type="scientific">Crocosphaera watsonii WH 0003</name>
    <dbReference type="NCBI Taxonomy" id="423471"/>
    <lineage>
        <taxon>Bacteria</taxon>
        <taxon>Bacillati</taxon>
        <taxon>Cyanobacteriota</taxon>
        <taxon>Cyanophyceae</taxon>
        <taxon>Oscillatoriophycideae</taxon>
        <taxon>Chroococcales</taxon>
        <taxon>Aphanothecaceae</taxon>
        <taxon>Crocosphaera</taxon>
    </lineage>
</organism>
<reference evidence="1 2" key="1">
    <citation type="journal article" date="2011" name="Front. Microbiol.">
        <title>Two Strains of Crocosphaera watsonii with Highly Conserved Genomes are Distinguished by Strain-Specific Features.</title>
        <authorList>
            <person name="Bench S.R."/>
            <person name="Ilikchyan I.N."/>
            <person name="Tripp H.J."/>
            <person name="Zehr J.P."/>
        </authorList>
    </citation>
    <scope>NUCLEOTIDE SEQUENCE [LARGE SCALE GENOMIC DNA]</scope>
    <source>
        <strain evidence="1 2">WH 0003</strain>
    </source>
</reference>
<dbReference type="GeneID" id="88766557"/>
<dbReference type="CDD" id="cd06257">
    <property type="entry name" value="DnaJ"/>
    <property type="match status" value="1"/>
</dbReference>
<dbReference type="SUPFAM" id="SSF46565">
    <property type="entry name" value="Chaperone J-domain"/>
    <property type="match status" value="1"/>
</dbReference>
<accession>G5J635</accession>
<dbReference type="EMBL" id="AESD01000438">
    <property type="protein sequence ID" value="EHJ12352.1"/>
    <property type="molecule type" value="Genomic_DNA"/>
</dbReference>
<dbReference type="Gene3D" id="1.10.287.110">
    <property type="entry name" value="DnaJ domain"/>
    <property type="match status" value="1"/>
</dbReference>
<dbReference type="PATRIC" id="fig|423471.3.peg.2765"/>